<organism evidence="2 3">
    <name type="scientific">Gibberella nygamai</name>
    <name type="common">Bean root rot disease fungus</name>
    <name type="synonym">Fusarium nygamai</name>
    <dbReference type="NCBI Taxonomy" id="42673"/>
    <lineage>
        <taxon>Eukaryota</taxon>
        <taxon>Fungi</taxon>
        <taxon>Dikarya</taxon>
        <taxon>Ascomycota</taxon>
        <taxon>Pezizomycotina</taxon>
        <taxon>Sordariomycetes</taxon>
        <taxon>Hypocreomycetidae</taxon>
        <taxon>Hypocreales</taxon>
        <taxon>Nectriaceae</taxon>
        <taxon>Fusarium</taxon>
        <taxon>Fusarium fujikuroi species complex</taxon>
    </lineage>
</organism>
<evidence type="ECO:0000256" key="1">
    <source>
        <dbReference type="SAM" id="MobiDB-lite"/>
    </source>
</evidence>
<keyword evidence="3" id="KW-1185">Reference proteome</keyword>
<dbReference type="STRING" id="42673.A0A2K0W6Q0"/>
<dbReference type="OrthoDB" id="5105828at2759"/>
<accession>A0A2K0W6Q0</accession>
<proteinExistence type="predicted"/>
<dbReference type="Proteomes" id="UP000236664">
    <property type="component" value="Unassembled WGS sequence"/>
</dbReference>
<evidence type="ECO:0000313" key="3">
    <source>
        <dbReference type="Proteomes" id="UP000236664"/>
    </source>
</evidence>
<dbReference type="EMBL" id="MTQA01000119">
    <property type="protein sequence ID" value="PNP77958.1"/>
    <property type="molecule type" value="Genomic_DNA"/>
</dbReference>
<feature type="region of interest" description="Disordered" evidence="1">
    <location>
        <begin position="1"/>
        <end position="34"/>
    </location>
</feature>
<comment type="caution">
    <text evidence="2">The sequence shown here is derived from an EMBL/GenBank/DDBJ whole genome shotgun (WGS) entry which is preliminary data.</text>
</comment>
<dbReference type="AlphaFoldDB" id="A0A2K0W6Q0"/>
<sequence>MGDEYVPSNYGDSPSRAIDTSQLGRENDLASPDPYESQAVADFIKSYRNSVHLAREKSRQSATTSRERIREEEQYELAKLIDSHTWSQVQEDELGASWESGLVKAAIQGLPDRGAYLSSVFETSFHLCHMDPLSLLSLYHDFEFDNSGSDSFMHAGQMKRNPLWTFHFCDKLKRIMTHPLF</sequence>
<gene>
    <name evidence="2" type="ORF">FNYG_08684</name>
</gene>
<evidence type="ECO:0000313" key="2">
    <source>
        <dbReference type="EMBL" id="PNP77958.1"/>
    </source>
</evidence>
<protein>
    <submittedName>
        <fullName evidence="2">Uncharacterized protein</fullName>
    </submittedName>
</protein>
<name>A0A2K0W6Q0_GIBNY</name>
<reference evidence="2 3" key="1">
    <citation type="submission" date="2017-06" db="EMBL/GenBank/DDBJ databases">
        <title>Genome of Fusarium nygamai isolate CS10214.</title>
        <authorList>
            <person name="Gardiner D.M."/>
            <person name="Obanor F."/>
            <person name="Kazan K."/>
        </authorList>
    </citation>
    <scope>NUCLEOTIDE SEQUENCE [LARGE SCALE GENOMIC DNA]</scope>
    <source>
        <strain evidence="2 3">CS10214</strain>
    </source>
</reference>